<feature type="region of interest" description="Disordered" evidence="2">
    <location>
        <begin position="695"/>
        <end position="793"/>
    </location>
</feature>
<comment type="similarity">
    <text evidence="1">Belongs to the Rv1128c/1148c/1588c/1702c/1945/3466 family.</text>
</comment>
<evidence type="ECO:0000256" key="1">
    <source>
        <dbReference type="ARBA" id="ARBA00023450"/>
    </source>
</evidence>
<dbReference type="Pfam" id="PF01844">
    <property type="entry name" value="HNH"/>
    <property type="match status" value="1"/>
</dbReference>
<evidence type="ECO:0000259" key="3">
    <source>
        <dbReference type="SMART" id="SM00507"/>
    </source>
</evidence>
<sequence length="809" mass="84117">MTDAWGAGNEAGAQACGGARADAQTEAAEYLAAMTPGASLAGLIERLVAAGAEQAANGVSSGAGEDLAQGTGSGLARGETLGLVESLARLDPDSLRELVDACTRLSAWAGWAQSLMAAALSRCLSRGGEEVSGAGGVSAAALMSQDEARMSASSEIACRLGISRRRASDMIERGEALCQPDLSLAGGMFHAGLIDSAKFSLCGRRLDGVGSELCLQVQEQVLEQAAHRTHAQLARDLDKALAALDPEGVSRRRRRDTAGRHVTRPRPAGVGTSEMRMLLPTPDAYLLDAALEAVAASARAMGDGRTLSQLRADALVSMSLDLVRGRQHEAVRDRSEPGRSAAQGYESQLNSSHGDQVRASARDDQVHVPASDGSAYGGENRVPSVLDPARLLPDGVPVDALVASLSRLVSCTSPWWTPSGVGRVLFPSGLQIHVDVTVPADTLARFQELEASQDHPVHCAQPAGGTESPVSAEGTGTVRSAGSARLPGVAGNAEATGSPVGAVLSIGGYSTPVPAVVAAALAAGGTWRRLVTDPVSGAVLDVGRRRYRPPAALADAVRTRDASCTHPGCEVPARRCDIDHIRPWSQGGTTSLDNLTLLCQAHHYLKHSPGWSLTRTADGGLVWRTPTGARYRRDPDGRITMLAARVGPRQHQQDEHPVARALERAVTDEVLARLERGLSSSCGLALGWDDEASVSGWDGSSPAPGWHGGASVRGQGGSGPVAGRDDPALTRGQDGSSPAAGPDHRASAPDAPERGRPGYPGRPSYQGRPCLETRGPRPGQRAGDFEPHGYPPELHELGLAELLDAVVPF</sequence>
<feature type="compositionally biased region" description="Basic and acidic residues" evidence="2">
    <location>
        <begin position="326"/>
        <end position="337"/>
    </location>
</feature>
<reference evidence="4 5" key="1">
    <citation type="submission" date="2009-01" db="EMBL/GenBank/DDBJ databases">
        <authorList>
            <person name="Qin X."/>
            <person name="Bachman B."/>
            <person name="Battles P."/>
            <person name="Bell A."/>
            <person name="Bess C."/>
            <person name="Bickham C."/>
            <person name="Chaboub L."/>
            <person name="Chen D."/>
            <person name="Coyle M."/>
            <person name="Deiros D.R."/>
            <person name="Dinh H."/>
            <person name="Forbes L."/>
            <person name="Fowler G."/>
            <person name="Francisco L."/>
            <person name="Fu Q."/>
            <person name="Gubbala S."/>
            <person name="Hale W."/>
            <person name="Han Y."/>
            <person name="Hemphill L."/>
            <person name="Highlander S.K."/>
            <person name="Hirani K."/>
            <person name="Hogues M."/>
            <person name="Jackson L."/>
            <person name="Jakkamsetti A."/>
            <person name="Javaid M."/>
            <person name="Jiang H."/>
            <person name="Korchina V."/>
            <person name="Kovar C."/>
            <person name="Lara F."/>
            <person name="Lee S."/>
            <person name="Mata R."/>
            <person name="Mathew T."/>
            <person name="Moen C."/>
            <person name="Morales K."/>
            <person name="Munidasa M."/>
            <person name="Nazareth L."/>
            <person name="Ngo R."/>
            <person name="Nguyen L."/>
            <person name="Okwuonu G."/>
            <person name="Ongeri F."/>
            <person name="Patil S."/>
            <person name="Petrosino J."/>
            <person name="Pham C."/>
            <person name="Pham P."/>
            <person name="Pu L.-L."/>
            <person name="Puazo M."/>
            <person name="Raj R."/>
            <person name="Reid J."/>
            <person name="Rouhana J."/>
            <person name="Saada N."/>
            <person name="Shang Y."/>
            <person name="Simmons D."/>
            <person name="Thornton R."/>
            <person name="Warren J."/>
            <person name="Weissenberger G."/>
            <person name="Zhang J."/>
            <person name="Zhang L."/>
            <person name="Zhou C."/>
            <person name="Zhu D."/>
            <person name="Muzny D."/>
            <person name="Worley K."/>
            <person name="Gibbs R."/>
        </authorList>
    </citation>
    <scope>NUCLEOTIDE SEQUENCE [LARGE SCALE GENOMIC DNA]</scope>
    <source>
        <strain evidence="4 5">DSM 15434</strain>
    </source>
</reference>
<dbReference type="InterPro" id="IPR003615">
    <property type="entry name" value="HNH_nuc"/>
</dbReference>
<keyword evidence="4" id="KW-0540">Nuclease</keyword>
<feature type="domain" description="HNH nuclease" evidence="3">
    <location>
        <begin position="552"/>
        <end position="604"/>
    </location>
</feature>
<dbReference type="InterPro" id="IPR002711">
    <property type="entry name" value="HNH"/>
</dbReference>
<dbReference type="SMART" id="SM00507">
    <property type="entry name" value="HNHc"/>
    <property type="match status" value="1"/>
</dbReference>
<dbReference type="EMBL" id="ACFH01000119">
    <property type="protein sequence ID" value="EEH65379.1"/>
    <property type="molecule type" value="Genomic_DNA"/>
</dbReference>
<proteinExistence type="inferred from homology"/>
<dbReference type="Proteomes" id="UP000004778">
    <property type="component" value="Unassembled WGS sequence"/>
</dbReference>
<keyword evidence="5" id="KW-1185">Reference proteome</keyword>
<dbReference type="GO" id="GO:0004519">
    <property type="term" value="F:endonuclease activity"/>
    <property type="evidence" value="ECO:0007669"/>
    <property type="project" value="UniProtKB-KW"/>
</dbReference>
<organism evidence="4 5">
    <name type="scientific">Actinomyces urogenitalis DSM 15434</name>
    <dbReference type="NCBI Taxonomy" id="525246"/>
    <lineage>
        <taxon>Bacteria</taxon>
        <taxon>Bacillati</taxon>
        <taxon>Actinomycetota</taxon>
        <taxon>Actinomycetes</taxon>
        <taxon>Actinomycetales</taxon>
        <taxon>Actinomycetaceae</taxon>
        <taxon>Actinomyces</taxon>
    </lineage>
</organism>
<feature type="compositionally biased region" description="Low complexity" evidence="2">
    <location>
        <begin position="757"/>
        <end position="769"/>
    </location>
</feature>
<gene>
    <name evidence="4" type="ORF">HMPREF0058_1762</name>
</gene>
<feature type="compositionally biased region" description="Basic and acidic residues" evidence="2">
    <location>
        <begin position="742"/>
        <end position="756"/>
    </location>
</feature>
<feature type="compositionally biased region" description="Polar residues" evidence="2">
    <location>
        <begin position="345"/>
        <end position="354"/>
    </location>
</feature>
<dbReference type="HOGENOM" id="CLU_351486_0_0_11"/>
<feature type="region of interest" description="Disordered" evidence="2">
    <location>
        <begin position="458"/>
        <end position="482"/>
    </location>
</feature>
<dbReference type="CDD" id="cd00085">
    <property type="entry name" value="HNHc"/>
    <property type="match status" value="1"/>
</dbReference>
<dbReference type="AlphaFoldDB" id="C0W7B8"/>
<dbReference type="GO" id="GO:0008270">
    <property type="term" value="F:zinc ion binding"/>
    <property type="evidence" value="ECO:0007669"/>
    <property type="project" value="InterPro"/>
</dbReference>
<accession>C0W7B8</accession>
<dbReference type="eggNOG" id="COG1403">
    <property type="taxonomic scope" value="Bacteria"/>
</dbReference>
<evidence type="ECO:0000313" key="4">
    <source>
        <dbReference type="EMBL" id="EEH65379.1"/>
    </source>
</evidence>
<keyword evidence="4" id="KW-0255">Endonuclease</keyword>
<feature type="region of interest" description="Disordered" evidence="2">
    <location>
        <begin position="245"/>
        <end position="275"/>
    </location>
</feature>
<dbReference type="InterPro" id="IPR003870">
    <property type="entry name" value="DUF222"/>
</dbReference>
<feature type="region of interest" description="Disordered" evidence="2">
    <location>
        <begin position="326"/>
        <end position="380"/>
    </location>
</feature>
<feature type="compositionally biased region" description="Basic and acidic residues" evidence="2">
    <location>
        <begin position="783"/>
        <end position="793"/>
    </location>
</feature>
<evidence type="ECO:0000313" key="5">
    <source>
        <dbReference type="Proteomes" id="UP000004778"/>
    </source>
</evidence>
<dbReference type="Pfam" id="PF02720">
    <property type="entry name" value="DUF222"/>
    <property type="match status" value="1"/>
</dbReference>
<dbReference type="STRING" id="103621.GCA_001067145_00922"/>
<keyword evidence="4" id="KW-0378">Hydrolase</keyword>
<dbReference type="Gene3D" id="1.10.30.50">
    <property type="match status" value="1"/>
</dbReference>
<dbReference type="GO" id="GO:0003676">
    <property type="term" value="F:nucleic acid binding"/>
    <property type="evidence" value="ECO:0007669"/>
    <property type="project" value="InterPro"/>
</dbReference>
<evidence type="ECO:0000256" key="2">
    <source>
        <dbReference type="SAM" id="MobiDB-lite"/>
    </source>
</evidence>
<comment type="caution">
    <text evidence="4">The sequence shown here is derived from an EMBL/GenBank/DDBJ whole genome shotgun (WGS) entry which is preliminary data.</text>
</comment>
<protein>
    <submittedName>
        <fullName evidence="4">HNH endonuclease domain protein</fullName>
    </submittedName>
</protein>
<name>C0W7B8_9ACTO</name>